<dbReference type="OrthoDB" id="880887at2"/>
<dbReference type="Proteomes" id="UP000273500">
    <property type="component" value="Unassembled WGS sequence"/>
</dbReference>
<proteinExistence type="predicted"/>
<feature type="chain" id="PRO_5019073199" description="PsbP C-terminal domain-containing protein" evidence="1">
    <location>
        <begin position="19"/>
        <end position="171"/>
    </location>
</feature>
<evidence type="ECO:0000313" key="2">
    <source>
        <dbReference type="EMBL" id="RSK49051.1"/>
    </source>
</evidence>
<keyword evidence="3" id="KW-1185">Reference proteome</keyword>
<accession>A0A428KRE6</accession>
<reference evidence="2 3" key="1">
    <citation type="submission" date="2018-12" db="EMBL/GenBank/DDBJ databases">
        <authorList>
            <person name="Feng G."/>
            <person name="Zhu H."/>
        </authorList>
    </citation>
    <scope>NUCLEOTIDE SEQUENCE [LARGE SCALE GENOMIC DNA]</scope>
    <source>
        <strain evidence="2 3">KCTC 12533</strain>
    </source>
</reference>
<dbReference type="EMBL" id="RWIT01000004">
    <property type="protein sequence ID" value="RSK49051.1"/>
    <property type="molecule type" value="Genomic_DNA"/>
</dbReference>
<sequence length="171" mass="19100">MIRLLCLFLLLLPLGARAQIEPEGPLQWVRLPQYQLQYHVPADWTPVRQITDSSLVVTYFNPDHTLRFVAGKVQNAAARTTPAEALAQLARQYGVTPPPPVPAAYDGVQFLETAGTGRLDGQPQRYQALAAEHRGHLLLVYITGAPEVFVAHQAEVQRILHSMRTYRGRGR</sequence>
<name>A0A428KRE6_9BACT</name>
<dbReference type="RefSeq" id="WP_125419837.1">
    <property type="nucleotide sequence ID" value="NZ_RWIT01000004.1"/>
</dbReference>
<feature type="signal peptide" evidence="1">
    <location>
        <begin position="1"/>
        <end position="18"/>
    </location>
</feature>
<organism evidence="2 3">
    <name type="scientific">Hymenobacter rigui</name>
    <dbReference type="NCBI Taxonomy" id="334424"/>
    <lineage>
        <taxon>Bacteria</taxon>
        <taxon>Pseudomonadati</taxon>
        <taxon>Bacteroidota</taxon>
        <taxon>Cytophagia</taxon>
        <taxon>Cytophagales</taxon>
        <taxon>Hymenobacteraceae</taxon>
        <taxon>Hymenobacter</taxon>
    </lineage>
</organism>
<evidence type="ECO:0008006" key="4">
    <source>
        <dbReference type="Google" id="ProtNLM"/>
    </source>
</evidence>
<dbReference type="Gene3D" id="3.40.1000.10">
    <property type="entry name" value="Mog1/PsbP, alpha/beta/alpha sandwich"/>
    <property type="match status" value="1"/>
</dbReference>
<protein>
    <recommendedName>
        <fullName evidence="4">PsbP C-terminal domain-containing protein</fullName>
    </recommendedName>
</protein>
<comment type="caution">
    <text evidence="2">The sequence shown here is derived from an EMBL/GenBank/DDBJ whole genome shotgun (WGS) entry which is preliminary data.</text>
</comment>
<evidence type="ECO:0000313" key="3">
    <source>
        <dbReference type="Proteomes" id="UP000273500"/>
    </source>
</evidence>
<evidence type="ECO:0000256" key="1">
    <source>
        <dbReference type="SAM" id="SignalP"/>
    </source>
</evidence>
<gene>
    <name evidence="2" type="ORF">EI291_10875</name>
</gene>
<dbReference type="AlphaFoldDB" id="A0A428KRE6"/>
<keyword evidence="1" id="KW-0732">Signal</keyword>